<evidence type="ECO:0000256" key="1">
    <source>
        <dbReference type="ARBA" id="ARBA00022737"/>
    </source>
</evidence>
<evidence type="ECO:0000313" key="5">
    <source>
        <dbReference type="EMBL" id="CAL5129377.1"/>
    </source>
</evidence>
<protein>
    <recommendedName>
        <fullName evidence="4">Phosphatase 2A Regulatory Subunit A helical domain-containing protein</fullName>
    </recommendedName>
</protein>
<dbReference type="Pfam" id="PF02985">
    <property type="entry name" value="HEAT"/>
    <property type="match status" value="1"/>
</dbReference>
<evidence type="ECO:0000256" key="2">
    <source>
        <dbReference type="PROSITE-ProRule" id="PRU00103"/>
    </source>
</evidence>
<evidence type="ECO:0000313" key="6">
    <source>
        <dbReference type="Proteomes" id="UP001497525"/>
    </source>
</evidence>
<dbReference type="GO" id="GO:0000159">
    <property type="term" value="C:protein phosphatase type 2A complex"/>
    <property type="evidence" value="ECO:0007669"/>
    <property type="project" value="TreeGrafter"/>
</dbReference>
<gene>
    <name evidence="5" type="ORF">CDAUBV1_LOCUS305</name>
</gene>
<dbReference type="PROSITE" id="PS50077">
    <property type="entry name" value="HEAT_REPEAT"/>
    <property type="match status" value="1"/>
</dbReference>
<keyword evidence="1" id="KW-0677">Repeat</keyword>
<name>A0AAV2SZU2_CALDB</name>
<sequence>MSVVNAVLQTLNSLKLDGSATDGGSQSETENLETAEKLRVFCSLPTIALNLGPAETRAKLIPTINDLVSNAIDAGDDEVLLAIAQKLQGFTDLVGGKEHAACLLPILEKIICGVEEVVVAQAACDALVEIVPKLPQDVIEDKCMWMIRRILEEDLYCASRKVTTKLIITCYPLVSTKFQSDLKYRIFHLADSEEEVPLVRAAAVQQLVELAKLIGPDLKTELCLLLTSLVSDNQRVVRAACVGPLVELGRMITDGSEFDTSVRPCIDKLANDSTRDTRRAMASSITELQKTACSFGSSTRSLHQIMLNLLEDNEIETRRLATTHLKEFCLASPKDILITILLPQLREHLSVEREEPVRAELVRCAVSLLACIQREDSLPLVQHILAFLNDANSQSKQYVFEHFAELVSLMPASEIQLTLLPSLLRLWQDKNWRVRLGVVQSVPILYQNLNESCARETALPANLAWLRDPSWYVRECACRSLARLLRVYPGLCKEVLNGLGQKAVAAAAAAAAAQAQASSIAASSGTAGSSGQSGSGINNPSSASPNITNSSGGTGSSAAAGVGTGQSDLNQSNLSSSGMSNSSFSAAPAGSTLNSINAITAQAAAGGLKALVSDSNYHLRQIYITAVQTIFGPGIPDESPYSATGDNPEMGICLPGIANAYAAVNHKASTANSTSNSVPECCQPPPQLSSVYLNSCATQLLRLVSDDVVANVRICASQALQLISGSLDKKFIQKEVVPVLRKAAETDADADARFYAQESLNVFVPA</sequence>
<feature type="compositionally biased region" description="Low complexity" evidence="3">
    <location>
        <begin position="548"/>
        <end position="581"/>
    </location>
</feature>
<feature type="repeat" description="HEAT" evidence="2">
    <location>
        <begin position="419"/>
        <end position="457"/>
    </location>
</feature>
<dbReference type="InterPro" id="IPR051023">
    <property type="entry name" value="PP2A_Regulatory_Subunit_A"/>
</dbReference>
<feature type="compositionally biased region" description="Polar residues" evidence="3">
    <location>
        <begin position="537"/>
        <end position="547"/>
    </location>
</feature>
<dbReference type="SUPFAM" id="SSF48371">
    <property type="entry name" value="ARM repeat"/>
    <property type="match status" value="1"/>
</dbReference>
<dbReference type="Pfam" id="PF22956">
    <property type="entry name" value="VPS15-like_hel"/>
    <property type="match status" value="1"/>
</dbReference>
<accession>A0AAV2SZU2</accession>
<dbReference type="InterPro" id="IPR055231">
    <property type="entry name" value="2AA_helical"/>
</dbReference>
<dbReference type="PANTHER" id="PTHR10648">
    <property type="entry name" value="SERINE/THREONINE-PROTEIN PHOSPHATASE PP2A 65 KDA REGULATORY SUBUNIT"/>
    <property type="match status" value="1"/>
</dbReference>
<dbReference type="Proteomes" id="UP001497525">
    <property type="component" value="Unassembled WGS sequence"/>
</dbReference>
<dbReference type="InterPro" id="IPR011989">
    <property type="entry name" value="ARM-like"/>
</dbReference>
<dbReference type="InterPro" id="IPR021133">
    <property type="entry name" value="HEAT_type_2"/>
</dbReference>
<dbReference type="GO" id="GO:0019888">
    <property type="term" value="F:protein phosphatase regulator activity"/>
    <property type="evidence" value="ECO:0007669"/>
    <property type="project" value="TreeGrafter"/>
</dbReference>
<dbReference type="InterPro" id="IPR016024">
    <property type="entry name" value="ARM-type_fold"/>
</dbReference>
<feature type="region of interest" description="Disordered" evidence="3">
    <location>
        <begin position="529"/>
        <end position="581"/>
    </location>
</feature>
<proteinExistence type="predicted"/>
<dbReference type="EMBL" id="CAXLJL010000001">
    <property type="protein sequence ID" value="CAL5129377.1"/>
    <property type="molecule type" value="Genomic_DNA"/>
</dbReference>
<dbReference type="InterPro" id="IPR000357">
    <property type="entry name" value="HEAT"/>
</dbReference>
<reference evidence="5" key="1">
    <citation type="submission" date="2024-06" db="EMBL/GenBank/DDBJ databases">
        <authorList>
            <person name="Liu X."/>
            <person name="Lenzi L."/>
            <person name="Haldenby T S."/>
            <person name="Uol C."/>
        </authorList>
    </citation>
    <scope>NUCLEOTIDE SEQUENCE</scope>
</reference>
<organism evidence="5 6">
    <name type="scientific">Calicophoron daubneyi</name>
    <name type="common">Rumen fluke</name>
    <name type="synonym">Paramphistomum daubneyi</name>
    <dbReference type="NCBI Taxonomy" id="300641"/>
    <lineage>
        <taxon>Eukaryota</taxon>
        <taxon>Metazoa</taxon>
        <taxon>Spiralia</taxon>
        <taxon>Lophotrochozoa</taxon>
        <taxon>Platyhelminthes</taxon>
        <taxon>Trematoda</taxon>
        <taxon>Digenea</taxon>
        <taxon>Plagiorchiida</taxon>
        <taxon>Pronocephalata</taxon>
        <taxon>Paramphistomoidea</taxon>
        <taxon>Paramphistomidae</taxon>
        <taxon>Calicophoron</taxon>
    </lineage>
</organism>
<evidence type="ECO:0000256" key="3">
    <source>
        <dbReference type="SAM" id="MobiDB-lite"/>
    </source>
</evidence>
<comment type="caution">
    <text evidence="5">The sequence shown here is derived from an EMBL/GenBank/DDBJ whole genome shotgun (WGS) entry which is preliminary data.</text>
</comment>
<dbReference type="GO" id="GO:0005829">
    <property type="term" value="C:cytosol"/>
    <property type="evidence" value="ECO:0007669"/>
    <property type="project" value="TreeGrafter"/>
</dbReference>
<dbReference type="GO" id="GO:0005634">
    <property type="term" value="C:nucleus"/>
    <property type="evidence" value="ECO:0007669"/>
    <property type="project" value="TreeGrafter"/>
</dbReference>
<dbReference type="PANTHER" id="PTHR10648:SF4">
    <property type="entry name" value="PROTEIN PHOSPHATASE 2 (FORMERLY 2A), REGULATORY SUBUNIT A, BETA ISOFORM-RELATED"/>
    <property type="match status" value="1"/>
</dbReference>
<evidence type="ECO:0000259" key="4">
    <source>
        <dbReference type="Pfam" id="PF22956"/>
    </source>
</evidence>
<feature type="domain" description="Phosphatase 2A Regulatory Subunit A helical" evidence="4">
    <location>
        <begin position="199"/>
        <end position="423"/>
    </location>
</feature>
<dbReference type="Gene3D" id="1.25.10.10">
    <property type="entry name" value="Leucine-rich Repeat Variant"/>
    <property type="match status" value="1"/>
</dbReference>
<dbReference type="AlphaFoldDB" id="A0AAV2SZU2"/>